<dbReference type="PROSITE" id="PS50088">
    <property type="entry name" value="ANK_REPEAT"/>
    <property type="match status" value="1"/>
</dbReference>
<dbReference type="InterPro" id="IPR026480">
    <property type="entry name" value="RMT2_dom"/>
</dbReference>
<dbReference type="Gene3D" id="3.40.50.150">
    <property type="entry name" value="Vaccinia Virus protein VP39"/>
    <property type="match status" value="1"/>
</dbReference>
<dbReference type="Gene3D" id="1.25.40.20">
    <property type="entry name" value="Ankyrin repeat-containing domain"/>
    <property type="match status" value="1"/>
</dbReference>
<dbReference type="AlphaFoldDB" id="A0A4Y7TVN7"/>
<dbReference type="Proteomes" id="UP000298030">
    <property type="component" value="Unassembled WGS sequence"/>
</dbReference>
<evidence type="ECO:0000256" key="3">
    <source>
        <dbReference type="ARBA" id="ARBA00022691"/>
    </source>
</evidence>
<proteinExistence type="predicted"/>
<dbReference type="STRING" id="71717.A0A4Y7TVN7"/>
<sequence>MDEGDIAIMLGSQLIQTILNSAPFDEIKDLVKKTGAPVWYQDEVEGMSPLHAAAYVRRPDVAKFLIQEGAVWNAVDNLKNTAGDIALSFNDEETYTLIRDAGIRSEMLLGILASQNKPQPDSSSDPLDTSTSNVVQHTDDTAAGSTSAFLDSKLVYTVDEHGQSICKVKVKAQVPKLIIGEDGSEEKEEEIGTGIMKETVRKLTEGHPNEKEGLKVLNVGFGLGIIDTLFESLPTPPSQHVIIEPHPDVLAHMRATGWYDRPNVTILEGKWQDFVGPTSNHKSLEFGGFDVVYTDTFSEDYSALKEFFEQLPDILDGPGARFGFFNGLGATNALFYDVYTHISELHLADIGLDVEWSDVDVSTDDGEDRWGQSREYFNLPIYRLPVARMRDMSL</sequence>
<dbReference type="InterPro" id="IPR002110">
    <property type="entry name" value="Ankyrin_rpt"/>
</dbReference>
<dbReference type="SMART" id="SM00248">
    <property type="entry name" value="ANK"/>
    <property type="match status" value="1"/>
</dbReference>
<dbReference type="GO" id="GO:0019702">
    <property type="term" value="F:protein arginine N5-methyltransferase activity"/>
    <property type="evidence" value="ECO:0007669"/>
    <property type="project" value="TreeGrafter"/>
</dbReference>
<reference evidence="6 7" key="1">
    <citation type="journal article" date="2019" name="Nat. Ecol. Evol.">
        <title>Megaphylogeny resolves global patterns of mushroom evolution.</title>
        <authorList>
            <person name="Varga T."/>
            <person name="Krizsan K."/>
            <person name="Foldi C."/>
            <person name="Dima B."/>
            <person name="Sanchez-Garcia M."/>
            <person name="Sanchez-Ramirez S."/>
            <person name="Szollosi G.J."/>
            <person name="Szarkandi J.G."/>
            <person name="Papp V."/>
            <person name="Albert L."/>
            <person name="Andreopoulos W."/>
            <person name="Angelini C."/>
            <person name="Antonin V."/>
            <person name="Barry K.W."/>
            <person name="Bougher N.L."/>
            <person name="Buchanan P."/>
            <person name="Buyck B."/>
            <person name="Bense V."/>
            <person name="Catcheside P."/>
            <person name="Chovatia M."/>
            <person name="Cooper J."/>
            <person name="Damon W."/>
            <person name="Desjardin D."/>
            <person name="Finy P."/>
            <person name="Geml J."/>
            <person name="Haridas S."/>
            <person name="Hughes K."/>
            <person name="Justo A."/>
            <person name="Karasinski D."/>
            <person name="Kautmanova I."/>
            <person name="Kiss B."/>
            <person name="Kocsube S."/>
            <person name="Kotiranta H."/>
            <person name="LaButti K.M."/>
            <person name="Lechner B.E."/>
            <person name="Liimatainen K."/>
            <person name="Lipzen A."/>
            <person name="Lukacs Z."/>
            <person name="Mihaltcheva S."/>
            <person name="Morgado L.N."/>
            <person name="Niskanen T."/>
            <person name="Noordeloos M.E."/>
            <person name="Ohm R.A."/>
            <person name="Ortiz-Santana B."/>
            <person name="Ovrebo C."/>
            <person name="Racz N."/>
            <person name="Riley R."/>
            <person name="Savchenko A."/>
            <person name="Shiryaev A."/>
            <person name="Soop K."/>
            <person name="Spirin V."/>
            <person name="Szebenyi C."/>
            <person name="Tomsovsky M."/>
            <person name="Tulloss R.E."/>
            <person name="Uehling J."/>
            <person name="Grigoriev I.V."/>
            <person name="Vagvolgyi C."/>
            <person name="Papp T."/>
            <person name="Martin F.M."/>
            <person name="Miettinen O."/>
            <person name="Hibbett D.S."/>
            <person name="Nagy L.G."/>
        </authorList>
    </citation>
    <scope>NUCLEOTIDE SEQUENCE [LARGE SCALE GENOMIC DNA]</scope>
    <source>
        <strain evidence="6 7">FP101781</strain>
    </source>
</reference>
<evidence type="ECO:0000256" key="1">
    <source>
        <dbReference type="ARBA" id="ARBA00022603"/>
    </source>
</evidence>
<dbReference type="InterPro" id="IPR029063">
    <property type="entry name" value="SAM-dependent_MTases_sf"/>
</dbReference>
<dbReference type="GO" id="GO:0005634">
    <property type="term" value="C:nucleus"/>
    <property type="evidence" value="ECO:0007669"/>
    <property type="project" value="TreeGrafter"/>
</dbReference>
<dbReference type="InterPro" id="IPR036770">
    <property type="entry name" value="Ankyrin_rpt-contain_sf"/>
</dbReference>
<accession>A0A4Y7TVN7</accession>
<comment type="caution">
    <text evidence="6">The sequence shown here is derived from an EMBL/GenBank/DDBJ whole genome shotgun (WGS) entry which is preliminary data.</text>
</comment>
<dbReference type="SUPFAM" id="SSF48403">
    <property type="entry name" value="Ankyrin repeat"/>
    <property type="match status" value="1"/>
</dbReference>
<keyword evidence="2 6" id="KW-0808">Transferase</keyword>
<evidence type="ECO:0000259" key="5">
    <source>
        <dbReference type="PROSITE" id="PS51559"/>
    </source>
</evidence>
<dbReference type="GO" id="GO:0032259">
    <property type="term" value="P:methylation"/>
    <property type="evidence" value="ECO:0007669"/>
    <property type="project" value="UniProtKB-KW"/>
</dbReference>
<feature type="domain" description="RMT2" evidence="5">
    <location>
        <begin position="140"/>
        <end position="394"/>
    </location>
</feature>
<keyword evidence="7" id="KW-1185">Reference proteome</keyword>
<gene>
    <name evidence="6" type="ORF">FA13DRAFT_1725870</name>
</gene>
<dbReference type="OrthoDB" id="19014at2759"/>
<evidence type="ECO:0000256" key="4">
    <source>
        <dbReference type="PROSITE-ProRule" id="PRU00023"/>
    </source>
</evidence>
<evidence type="ECO:0000256" key="2">
    <source>
        <dbReference type="ARBA" id="ARBA00022679"/>
    </source>
</evidence>
<dbReference type="EMBL" id="QPFP01000003">
    <property type="protein sequence ID" value="TEB38217.1"/>
    <property type="molecule type" value="Genomic_DNA"/>
</dbReference>
<dbReference type="PROSITE" id="PS50297">
    <property type="entry name" value="ANK_REP_REGION"/>
    <property type="match status" value="1"/>
</dbReference>
<feature type="repeat" description="ANK" evidence="4">
    <location>
        <begin position="45"/>
        <end position="77"/>
    </location>
</feature>
<keyword evidence="4" id="KW-0040">ANK repeat</keyword>
<evidence type="ECO:0000313" key="7">
    <source>
        <dbReference type="Proteomes" id="UP000298030"/>
    </source>
</evidence>
<keyword evidence="1" id="KW-0489">Methyltransferase</keyword>
<name>A0A4Y7TVN7_COPMI</name>
<dbReference type="PROSITE" id="PS51559">
    <property type="entry name" value="SAM_RMT2"/>
    <property type="match status" value="1"/>
</dbReference>
<dbReference type="PANTHER" id="PTHR32379:SF1">
    <property type="entry name" value="GUANIDINOACETATE N-METHYLTRANSFERASE"/>
    <property type="match status" value="1"/>
</dbReference>
<organism evidence="6 7">
    <name type="scientific">Coprinellus micaceus</name>
    <name type="common">Glistening ink-cap mushroom</name>
    <name type="synonym">Coprinus micaceus</name>
    <dbReference type="NCBI Taxonomy" id="71717"/>
    <lineage>
        <taxon>Eukaryota</taxon>
        <taxon>Fungi</taxon>
        <taxon>Dikarya</taxon>
        <taxon>Basidiomycota</taxon>
        <taxon>Agaricomycotina</taxon>
        <taxon>Agaricomycetes</taxon>
        <taxon>Agaricomycetidae</taxon>
        <taxon>Agaricales</taxon>
        <taxon>Agaricineae</taxon>
        <taxon>Psathyrellaceae</taxon>
        <taxon>Coprinellus</taxon>
    </lineage>
</organism>
<keyword evidence="3" id="KW-0949">S-adenosyl-L-methionine</keyword>
<dbReference type="GO" id="GO:0005737">
    <property type="term" value="C:cytoplasm"/>
    <property type="evidence" value="ECO:0007669"/>
    <property type="project" value="TreeGrafter"/>
</dbReference>
<dbReference type="Pfam" id="PF00023">
    <property type="entry name" value="Ank"/>
    <property type="match status" value="1"/>
</dbReference>
<protein>
    <submittedName>
        <fullName evidence="6">Arginine methyl transferase</fullName>
    </submittedName>
</protein>
<dbReference type="PANTHER" id="PTHR32379">
    <property type="entry name" value="GUANIDINOACETATE N-METHYLTRANSFERASE"/>
    <property type="match status" value="1"/>
</dbReference>
<evidence type="ECO:0000313" key="6">
    <source>
        <dbReference type="EMBL" id="TEB38217.1"/>
    </source>
</evidence>
<dbReference type="InterPro" id="IPR051038">
    <property type="entry name" value="RMT2/GAMT_Mtase"/>
</dbReference>
<dbReference type="SUPFAM" id="SSF53335">
    <property type="entry name" value="S-adenosyl-L-methionine-dependent methyltransferases"/>
    <property type="match status" value="1"/>
</dbReference>